<feature type="coiled-coil region" evidence="1">
    <location>
        <begin position="6"/>
        <end position="40"/>
    </location>
</feature>
<dbReference type="InterPro" id="IPR036063">
    <property type="entry name" value="Smr_dom_sf"/>
</dbReference>
<dbReference type="PANTHER" id="PTHR35562">
    <property type="entry name" value="DNA ENDONUCLEASE SMRA-RELATED"/>
    <property type="match status" value="1"/>
</dbReference>
<organism evidence="3 4">
    <name type="scientific">Lampropedia aestuarii</name>
    <dbReference type="NCBI Taxonomy" id="2562762"/>
    <lineage>
        <taxon>Bacteria</taxon>
        <taxon>Pseudomonadati</taxon>
        <taxon>Pseudomonadota</taxon>
        <taxon>Betaproteobacteria</taxon>
        <taxon>Burkholderiales</taxon>
        <taxon>Comamonadaceae</taxon>
        <taxon>Lampropedia</taxon>
    </lineage>
</organism>
<dbReference type="RefSeq" id="WP_136406169.1">
    <property type="nucleotide sequence ID" value="NZ_JARXRQ010000014.1"/>
</dbReference>
<comment type="caution">
    <text evidence="3">The sequence shown here is derived from an EMBL/GenBank/DDBJ whole genome shotgun (WGS) entry which is preliminary data.</text>
</comment>
<accession>A0A4V3YX71</accession>
<name>A0A4V3YX71_9BURK</name>
<dbReference type="InterPro" id="IPR002625">
    <property type="entry name" value="Smr_dom"/>
</dbReference>
<feature type="domain" description="Smr" evidence="2">
    <location>
        <begin position="128"/>
        <end position="209"/>
    </location>
</feature>
<gene>
    <name evidence="3" type="ORF">E8K88_07850</name>
</gene>
<evidence type="ECO:0000313" key="4">
    <source>
        <dbReference type="Proteomes" id="UP000306236"/>
    </source>
</evidence>
<evidence type="ECO:0000259" key="2">
    <source>
        <dbReference type="PROSITE" id="PS50828"/>
    </source>
</evidence>
<evidence type="ECO:0000313" key="3">
    <source>
        <dbReference type="EMBL" id="THJ34062.1"/>
    </source>
</evidence>
<dbReference type="Pfam" id="PF01713">
    <property type="entry name" value="Smr"/>
    <property type="match status" value="1"/>
</dbReference>
<reference evidence="3 4" key="1">
    <citation type="submission" date="2019-04" db="EMBL/GenBank/DDBJ databases">
        <title>Lampropedia sp YIM MLB12 draf genome.</title>
        <authorList>
            <person name="Wang Y.-X."/>
        </authorList>
    </citation>
    <scope>NUCLEOTIDE SEQUENCE [LARGE SCALE GENOMIC DNA]</scope>
    <source>
        <strain evidence="3 4">YIM MLB12</strain>
    </source>
</reference>
<keyword evidence="1" id="KW-0175">Coiled coil</keyword>
<dbReference type="PROSITE" id="PS50828">
    <property type="entry name" value="SMR"/>
    <property type="match status" value="1"/>
</dbReference>
<dbReference type="SUPFAM" id="SSF160443">
    <property type="entry name" value="SMR domain-like"/>
    <property type="match status" value="1"/>
</dbReference>
<dbReference type="OrthoDB" id="9808881at2"/>
<dbReference type="Proteomes" id="UP000306236">
    <property type="component" value="Unassembled WGS sequence"/>
</dbReference>
<dbReference type="SMART" id="SM00463">
    <property type="entry name" value="SMR"/>
    <property type="match status" value="1"/>
</dbReference>
<dbReference type="AlphaFoldDB" id="A0A4V3YX71"/>
<sequence>MRVHALSDLKQVAQVLKMQREALQLRQAQEQARREAIERERHLFRHEVGAVTPLNVTPRAVVARAPVLPLPLQLEIDEQRALYESISDDFDVTTLMDTDEALSYRQPGVAPEVARKLRLGHWSIQASLDMHGLRLDEAREALGQFVRNCHKKGIRCVRIIHGKGHGSPGRVPILKVRVQRWLVQKQEVLAFVQAKASDGGAGAVVVLLDRAHRR</sequence>
<evidence type="ECO:0000256" key="1">
    <source>
        <dbReference type="SAM" id="Coils"/>
    </source>
</evidence>
<dbReference type="EMBL" id="SSWX01000008">
    <property type="protein sequence ID" value="THJ34062.1"/>
    <property type="molecule type" value="Genomic_DNA"/>
</dbReference>
<dbReference type="PANTHER" id="PTHR35562:SF2">
    <property type="entry name" value="DNA ENDONUCLEASE SMRA-RELATED"/>
    <property type="match status" value="1"/>
</dbReference>
<proteinExistence type="predicted"/>
<keyword evidence="4" id="KW-1185">Reference proteome</keyword>
<protein>
    <submittedName>
        <fullName evidence="3">DNA mismatch repair protein MutS</fullName>
    </submittedName>
</protein>
<dbReference type="Gene3D" id="3.30.1370.110">
    <property type="match status" value="1"/>
</dbReference>